<dbReference type="EMBL" id="JACXWA010000003">
    <property type="protein sequence ID" value="MBD3869748.1"/>
    <property type="molecule type" value="Genomic_DNA"/>
</dbReference>
<evidence type="ECO:0000256" key="1">
    <source>
        <dbReference type="SAM" id="SignalP"/>
    </source>
</evidence>
<accession>A0A8J7CMS0</accession>
<reference evidence="2 3" key="1">
    <citation type="submission" date="2020-08" db="EMBL/GenBank/DDBJ databases">
        <title>Acidobacteriota in marine sediments use diverse sulfur dissimilation pathways.</title>
        <authorList>
            <person name="Wasmund K."/>
        </authorList>
    </citation>
    <scope>NUCLEOTIDE SEQUENCE [LARGE SCALE GENOMIC DNA]</scope>
    <source>
        <strain evidence="2">MAG AM3-A</strain>
    </source>
</reference>
<protein>
    <recommendedName>
        <fullName evidence="4">Outer membrane protein beta-barrel domain-containing protein</fullName>
    </recommendedName>
</protein>
<organism evidence="2 3">
    <name type="scientific">Candidatus Sulfomarinibacter kjeldsenii</name>
    <dbReference type="NCBI Taxonomy" id="2885994"/>
    <lineage>
        <taxon>Bacteria</taxon>
        <taxon>Pseudomonadati</taxon>
        <taxon>Acidobacteriota</taxon>
        <taxon>Thermoanaerobaculia</taxon>
        <taxon>Thermoanaerobaculales</taxon>
        <taxon>Candidatus Sulfomarinibacteraceae</taxon>
        <taxon>Candidatus Sulfomarinibacter</taxon>
    </lineage>
</organism>
<evidence type="ECO:0000313" key="3">
    <source>
        <dbReference type="Proteomes" id="UP000598633"/>
    </source>
</evidence>
<name>A0A8J7CMS0_9BACT</name>
<gene>
    <name evidence="2" type="ORF">IFJ97_00115</name>
</gene>
<keyword evidence="1" id="KW-0732">Signal</keyword>
<comment type="caution">
    <text evidence="2">The sequence shown here is derived from an EMBL/GenBank/DDBJ whole genome shotgun (WGS) entry which is preliminary data.</text>
</comment>
<evidence type="ECO:0000313" key="2">
    <source>
        <dbReference type="EMBL" id="MBD3869748.1"/>
    </source>
</evidence>
<proteinExistence type="predicted"/>
<dbReference type="AlphaFoldDB" id="A0A8J7CMS0"/>
<feature type="signal peptide" evidence="1">
    <location>
        <begin position="1"/>
        <end position="22"/>
    </location>
</feature>
<dbReference type="Proteomes" id="UP000598633">
    <property type="component" value="Unassembled WGS sequence"/>
</dbReference>
<sequence>MIRRTALFVTCVVLVAAVPASAFDLNLAVGADFGGDFDLGNVSLSSDTGYNLGLEIAFKVPFIELGAGLEYGFSRSASIADLDASYYQIYAIGRFFFGPIYIAGRFGYANMSVSTILDVGSGAGGSWGLGGGVELFGKLKAELLFNNINTDLEYQSWTIRLLYTF</sequence>
<dbReference type="SUPFAM" id="SSF56925">
    <property type="entry name" value="OMPA-like"/>
    <property type="match status" value="1"/>
</dbReference>
<evidence type="ECO:0008006" key="4">
    <source>
        <dbReference type="Google" id="ProtNLM"/>
    </source>
</evidence>
<feature type="chain" id="PRO_5035308132" description="Outer membrane protein beta-barrel domain-containing protein" evidence="1">
    <location>
        <begin position="23"/>
        <end position="165"/>
    </location>
</feature>
<dbReference type="InterPro" id="IPR011250">
    <property type="entry name" value="OMP/PagP_B-barrel"/>
</dbReference>